<name>A0A225UIU9_9STRA</name>
<proteinExistence type="predicted"/>
<accession>A0A225UIU9</accession>
<evidence type="ECO:0000313" key="1">
    <source>
        <dbReference type="EMBL" id="OWY92918.1"/>
    </source>
</evidence>
<dbReference type="Proteomes" id="UP000198211">
    <property type="component" value="Unassembled WGS sequence"/>
</dbReference>
<reference evidence="2" key="1">
    <citation type="submission" date="2017-03" db="EMBL/GenBank/DDBJ databases">
        <title>Phytopthora megakarya and P. palmivora, two closely related causual agents of cacao black pod achieved similar genome size and gene model numbers by different mechanisms.</title>
        <authorList>
            <person name="Ali S."/>
            <person name="Shao J."/>
            <person name="Larry D.J."/>
            <person name="Kronmiller B."/>
            <person name="Shen D."/>
            <person name="Strem M.D."/>
            <person name="Melnick R.L."/>
            <person name="Guiltinan M.J."/>
            <person name="Tyler B.M."/>
            <person name="Meinhardt L.W."/>
            <person name="Bailey B.A."/>
        </authorList>
    </citation>
    <scope>NUCLEOTIDE SEQUENCE [LARGE SCALE GENOMIC DNA]</scope>
    <source>
        <strain evidence="2">zdho120</strain>
    </source>
</reference>
<organism evidence="1 2">
    <name type="scientific">Phytophthora megakarya</name>
    <dbReference type="NCBI Taxonomy" id="4795"/>
    <lineage>
        <taxon>Eukaryota</taxon>
        <taxon>Sar</taxon>
        <taxon>Stramenopiles</taxon>
        <taxon>Oomycota</taxon>
        <taxon>Peronosporomycetes</taxon>
        <taxon>Peronosporales</taxon>
        <taxon>Peronosporaceae</taxon>
        <taxon>Phytophthora</taxon>
    </lineage>
</organism>
<protein>
    <submittedName>
        <fullName evidence="1">Uncharacterized protein</fullName>
    </submittedName>
</protein>
<dbReference type="OrthoDB" id="117816at2759"/>
<gene>
    <name evidence="1" type="ORF">PHMEG_00037868</name>
</gene>
<sequence length="84" mass="9582">MGNLSNAQRECIIQELLGRSIDNKLPRGAKAYVARQFKCQPPAKKLEETSTRYHTCRKESCDGKGCCLEFLDVIERCMNARVIF</sequence>
<evidence type="ECO:0000313" key="2">
    <source>
        <dbReference type="Proteomes" id="UP000198211"/>
    </source>
</evidence>
<keyword evidence="2" id="KW-1185">Reference proteome</keyword>
<dbReference type="EMBL" id="NBNE01017050">
    <property type="protein sequence ID" value="OWY92918.1"/>
    <property type="molecule type" value="Genomic_DNA"/>
</dbReference>
<comment type="caution">
    <text evidence="1">The sequence shown here is derived from an EMBL/GenBank/DDBJ whole genome shotgun (WGS) entry which is preliminary data.</text>
</comment>
<dbReference type="AlphaFoldDB" id="A0A225UIU9"/>